<evidence type="ECO:0000313" key="1">
    <source>
        <dbReference type="EMBL" id="KAK0615544.1"/>
    </source>
</evidence>
<dbReference type="SUPFAM" id="SSF53335">
    <property type="entry name" value="S-adenosyl-L-methionine-dependent methyltransferases"/>
    <property type="match status" value="1"/>
</dbReference>
<dbReference type="InterPro" id="IPR036388">
    <property type="entry name" value="WH-like_DNA-bd_sf"/>
</dbReference>
<sequence length="231" mass="25878">MSIFSVFSEKEETSAKELASRPGTNEVLIRRLLRPLTAAGYVAEKGPSMYGPTSISRQLHQRVTEGMVKFIWDLGMPSITAVPHWLNQHGWQLNLADATNVPFQAGHKTDLDMFSFALANKEKFWDDMNTFFEGDRGSRPHLTEWFPVEDKLLDSSLLRPDAPIIVDVGGGRGHDIAGFRKHFPELQGRLVLQDQQPVLDSIVTLDPSIEKRALDFFNEAPVSGMASVLLF</sequence>
<dbReference type="SUPFAM" id="SSF46785">
    <property type="entry name" value="Winged helix' DNA-binding domain"/>
    <property type="match status" value="1"/>
</dbReference>
<dbReference type="PROSITE" id="PS51683">
    <property type="entry name" value="SAM_OMT_II"/>
    <property type="match status" value="1"/>
</dbReference>
<dbReference type="PANTHER" id="PTHR43712">
    <property type="entry name" value="PUTATIVE (AFU_ORTHOLOGUE AFUA_4G14580)-RELATED"/>
    <property type="match status" value="1"/>
</dbReference>
<accession>A0AA40BVV9</accession>
<dbReference type="EMBL" id="JAUJDW010000185">
    <property type="protein sequence ID" value="KAK0615544.1"/>
    <property type="molecule type" value="Genomic_DNA"/>
</dbReference>
<keyword evidence="2" id="KW-1185">Reference proteome</keyword>
<dbReference type="Gene3D" id="3.40.50.150">
    <property type="entry name" value="Vaccinia Virus protein VP39"/>
    <property type="match status" value="1"/>
</dbReference>
<dbReference type="Proteomes" id="UP001175001">
    <property type="component" value="Unassembled WGS sequence"/>
</dbReference>
<dbReference type="InterPro" id="IPR036390">
    <property type="entry name" value="WH_DNA-bd_sf"/>
</dbReference>
<dbReference type="AlphaFoldDB" id="A0AA40BVV9"/>
<organism evidence="1 2">
    <name type="scientific">Lasiodiplodia hormozganensis</name>
    <dbReference type="NCBI Taxonomy" id="869390"/>
    <lineage>
        <taxon>Eukaryota</taxon>
        <taxon>Fungi</taxon>
        <taxon>Dikarya</taxon>
        <taxon>Ascomycota</taxon>
        <taxon>Pezizomycotina</taxon>
        <taxon>Dothideomycetes</taxon>
        <taxon>Dothideomycetes incertae sedis</taxon>
        <taxon>Botryosphaeriales</taxon>
        <taxon>Botryosphaeriaceae</taxon>
        <taxon>Lasiodiplodia</taxon>
    </lineage>
</organism>
<protein>
    <submittedName>
        <fullName evidence="1">O-methyltransferase asqD</fullName>
    </submittedName>
</protein>
<proteinExistence type="predicted"/>
<dbReference type="Gene3D" id="1.10.10.10">
    <property type="entry name" value="Winged helix-like DNA-binding domain superfamily/Winged helix DNA-binding domain"/>
    <property type="match status" value="1"/>
</dbReference>
<dbReference type="GO" id="GO:0008168">
    <property type="term" value="F:methyltransferase activity"/>
    <property type="evidence" value="ECO:0007669"/>
    <property type="project" value="InterPro"/>
</dbReference>
<name>A0AA40BVV9_9PEZI</name>
<dbReference type="InterPro" id="IPR029063">
    <property type="entry name" value="SAM-dependent_MTases_sf"/>
</dbReference>
<dbReference type="PANTHER" id="PTHR43712:SF1">
    <property type="entry name" value="HYPOTHETICAL O-METHYLTRANSFERASE (EUROFUNG)-RELATED"/>
    <property type="match status" value="1"/>
</dbReference>
<gene>
    <name evidence="1" type="primary">asqD</name>
    <name evidence="1" type="ORF">DIS24_g11704</name>
</gene>
<dbReference type="InterPro" id="IPR016461">
    <property type="entry name" value="COMT-like"/>
</dbReference>
<evidence type="ECO:0000313" key="2">
    <source>
        <dbReference type="Proteomes" id="UP001175001"/>
    </source>
</evidence>
<comment type="caution">
    <text evidence="1">The sequence shown here is derived from an EMBL/GenBank/DDBJ whole genome shotgun (WGS) entry which is preliminary data.</text>
</comment>
<reference evidence="1" key="1">
    <citation type="submission" date="2023-06" db="EMBL/GenBank/DDBJ databases">
        <title>Multi-omics analyses reveal the molecular pathogenesis toolkit of Lasiodiplodia hormozganensis, a cross-kingdom pathogen.</title>
        <authorList>
            <person name="Felix C."/>
            <person name="Meneses R."/>
            <person name="Goncalves M.F.M."/>
            <person name="Tilleman L."/>
            <person name="Duarte A.S."/>
            <person name="Jorrin-Novo J.V."/>
            <person name="Van De Peer Y."/>
            <person name="Deforce D."/>
            <person name="Van Nieuwerburgh F."/>
            <person name="Esteves A.C."/>
            <person name="Alves A."/>
        </authorList>
    </citation>
    <scope>NUCLEOTIDE SEQUENCE</scope>
    <source>
        <strain evidence="1">CBS 339.90</strain>
    </source>
</reference>